<dbReference type="EMBL" id="JBHSMK010000005">
    <property type="protein sequence ID" value="MFC5436998.1"/>
    <property type="molecule type" value="Genomic_DNA"/>
</dbReference>
<proteinExistence type="predicted"/>
<feature type="transmembrane region" description="Helical" evidence="1">
    <location>
        <begin position="12"/>
        <end position="32"/>
    </location>
</feature>
<organism evidence="2 3">
    <name type="scientific">Rhodanobacter umsongensis</name>
    <dbReference type="NCBI Taxonomy" id="633153"/>
    <lineage>
        <taxon>Bacteria</taxon>
        <taxon>Pseudomonadati</taxon>
        <taxon>Pseudomonadota</taxon>
        <taxon>Gammaproteobacteria</taxon>
        <taxon>Lysobacterales</taxon>
        <taxon>Rhodanobacteraceae</taxon>
        <taxon>Rhodanobacter</taxon>
    </lineage>
</organism>
<feature type="transmembrane region" description="Helical" evidence="1">
    <location>
        <begin position="154"/>
        <end position="173"/>
    </location>
</feature>
<keyword evidence="1" id="KW-0472">Membrane</keyword>
<reference evidence="3" key="1">
    <citation type="journal article" date="2019" name="Int. J. Syst. Evol. Microbiol.">
        <title>The Global Catalogue of Microorganisms (GCM) 10K type strain sequencing project: providing services to taxonomists for standard genome sequencing and annotation.</title>
        <authorList>
            <consortium name="The Broad Institute Genomics Platform"/>
            <consortium name="The Broad Institute Genome Sequencing Center for Infectious Disease"/>
            <person name="Wu L."/>
            <person name="Ma J."/>
        </authorList>
    </citation>
    <scope>NUCLEOTIDE SEQUENCE [LARGE SCALE GENOMIC DNA]</scope>
    <source>
        <strain evidence="3">JCM 17130</strain>
    </source>
</reference>
<feature type="transmembrane region" description="Helical" evidence="1">
    <location>
        <begin position="180"/>
        <end position="210"/>
    </location>
</feature>
<evidence type="ECO:0000313" key="3">
    <source>
        <dbReference type="Proteomes" id="UP001596013"/>
    </source>
</evidence>
<evidence type="ECO:0008006" key="4">
    <source>
        <dbReference type="Google" id="ProtNLM"/>
    </source>
</evidence>
<protein>
    <recommendedName>
        <fullName evidence="4">Glycosyltransferase RgtA/B/C/D-like domain-containing protein</fullName>
    </recommendedName>
</protein>
<accession>A0ABW0JLQ7</accession>
<keyword evidence="1" id="KW-1133">Transmembrane helix</keyword>
<feature type="transmembrane region" description="Helical" evidence="1">
    <location>
        <begin position="329"/>
        <end position="351"/>
    </location>
</feature>
<feature type="transmembrane region" description="Helical" evidence="1">
    <location>
        <begin position="222"/>
        <end position="240"/>
    </location>
</feature>
<feature type="transmembrane region" description="Helical" evidence="1">
    <location>
        <begin position="296"/>
        <end position="317"/>
    </location>
</feature>
<sequence length="513" mass="57744">MSKTSSARSMWVRVIAWGVAVAAFLNTLYYVLRTSNPVIRSDAWYFLDTFLSKAAGGNLEFADFFVKRTGDDHAQPLLKLLLLIESRYFSLDFVMEAAMGVLAAAVCTLILYRFVMTGRRHDATDNKRYLAWSAMCALLLSLNAVGIWTWSLVAVGYVTLIPILLFMGAAWHAQYSRRYVALIAATLLLGIIADDSAIIAVMAAILALLLVSFRDGSPRTGIWRTIIVIVVCLAVVRIGYSFAPVTGGASGPSISDQVSKLVGRLSVGDWWKWFVLPLSLPVVYEFPGRMISSWALWPFVRTTVVTFLLVAHVAFWWRAWRGRYNLPMFVAVCLMLLSYVWLAGILLVRVSYFGSDYLYQDRYIQLLQFNLVALLLMWAAASKSEPKKSSWRYALFTVLPTVGCLALLLVQIPLSYDGWKRRRYLPHYYQQMAIQIGQLAEDPADTEGCLPELVVCGWPLEKRRQLVQFLRTNQLNVFSPTLQARYGYLPRLPTVGIAPPARPLTPPPSNDHQ</sequence>
<gene>
    <name evidence="2" type="ORF">ACFPME_10550</name>
</gene>
<feature type="transmembrane region" description="Helical" evidence="1">
    <location>
        <begin position="129"/>
        <end position="148"/>
    </location>
</feature>
<evidence type="ECO:0000313" key="2">
    <source>
        <dbReference type="EMBL" id="MFC5436998.1"/>
    </source>
</evidence>
<evidence type="ECO:0000256" key="1">
    <source>
        <dbReference type="SAM" id="Phobius"/>
    </source>
</evidence>
<comment type="caution">
    <text evidence="2">The sequence shown here is derived from an EMBL/GenBank/DDBJ whole genome shotgun (WGS) entry which is preliminary data.</text>
</comment>
<dbReference type="Proteomes" id="UP001596013">
    <property type="component" value="Unassembled WGS sequence"/>
</dbReference>
<keyword evidence="3" id="KW-1185">Reference proteome</keyword>
<feature type="transmembrane region" description="Helical" evidence="1">
    <location>
        <begin position="363"/>
        <end position="381"/>
    </location>
</feature>
<keyword evidence="1" id="KW-0812">Transmembrane</keyword>
<feature type="transmembrane region" description="Helical" evidence="1">
    <location>
        <begin position="97"/>
        <end position="117"/>
    </location>
</feature>
<feature type="transmembrane region" description="Helical" evidence="1">
    <location>
        <begin position="393"/>
        <end position="414"/>
    </location>
</feature>
<name>A0ABW0JLQ7_9GAMM</name>